<dbReference type="Proteomes" id="UP001241377">
    <property type="component" value="Unassembled WGS sequence"/>
</dbReference>
<organism evidence="1 2">
    <name type="scientific">Naganishia cerealis</name>
    <dbReference type="NCBI Taxonomy" id="610337"/>
    <lineage>
        <taxon>Eukaryota</taxon>
        <taxon>Fungi</taxon>
        <taxon>Dikarya</taxon>
        <taxon>Basidiomycota</taxon>
        <taxon>Agaricomycotina</taxon>
        <taxon>Tremellomycetes</taxon>
        <taxon>Filobasidiales</taxon>
        <taxon>Filobasidiaceae</taxon>
        <taxon>Naganishia</taxon>
    </lineage>
</organism>
<sequence length="227" mass="25311">MSTKRQSSRLAAQSSANGTTATNNDVETPKKKQKTDTPLKEESEPAKNDVAKSQDLQVGDEIPDLVLLDEDENEVNLRKAAASTKYLVIFAYPKASTPGCTRQVCGFQKNFKFLKDSNTTVFGISSDTPKAQKNFITKQGLEYSLLSDPNKKLIGPLGAKKLPLGIKRSHWIFVDSVLRVKLIGISPEISINSAKEEIENFIKKEKLKDNLEDDVKEELKEEQKKLK</sequence>
<proteinExistence type="predicted"/>
<reference evidence="1" key="1">
    <citation type="submission" date="2023-04" db="EMBL/GenBank/DDBJ databases">
        <title>Draft Genome sequencing of Naganishia species isolated from polar environments using Oxford Nanopore Technology.</title>
        <authorList>
            <person name="Leo P."/>
            <person name="Venkateswaran K."/>
        </authorList>
    </citation>
    <scope>NUCLEOTIDE SEQUENCE</scope>
    <source>
        <strain evidence="1">MNA-CCFEE 5261</strain>
    </source>
</reference>
<name>A0ACC2VGH2_9TREE</name>
<evidence type="ECO:0000313" key="2">
    <source>
        <dbReference type="Proteomes" id="UP001241377"/>
    </source>
</evidence>
<gene>
    <name evidence="1" type="ORF">QFC19_006376</name>
</gene>
<protein>
    <submittedName>
        <fullName evidence="1">Uncharacterized protein</fullName>
    </submittedName>
</protein>
<evidence type="ECO:0000313" key="1">
    <source>
        <dbReference type="EMBL" id="KAJ9098377.1"/>
    </source>
</evidence>
<accession>A0ACC2VGH2</accession>
<keyword evidence="2" id="KW-1185">Reference proteome</keyword>
<comment type="caution">
    <text evidence="1">The sequence shown here is derived from an EMBL/GenBank/DDBJ whole genome shotgun (WGS) entry which is preliminary data.</text>
</comment>
<dbReference type="EMBL" id="JASBWR010000077">
    <property type="protein sequence ID" value="KAJ9098377.1"/>
    <property type="molecule type" value="Genomic_DNA"/>
</dbReference>